<feature type="domain" description="DarT" evidence="7">
    <location>
        <begin position="11"/>
        <end position="192"/>
    </location>
</feature>
<dbReference type="GeneID" id="96216958"/>
<keyword evidence="2 6" id="KW-0328">Glycosyltransferase</keyword>
<comment type="caution">
    <text evidence="6">Lacks conserved residue(s) required for the propagation of feature annotation.</text>
</comment>
<proteinExistence type="inferred from homology"/>
<feature type="binding site" evidence="6">
    <location>
        <position position="51"/>
    </location>
    <ligand>
        <name>NAD(+)</name>
        <dbReference type="ChEBI" id="CHEBI:57540"/>
    </ligand>
</feature>
<accession>A0ABW7NP40</accession>
<gene>
    <name evidence="8" type="ORF">RA271_15605</name>
</gene>
<dbReference type="PROSITE" id="PS52018">
    <property type="entry name" value="DART"/>
    <property type="match status" value="1"/>
</dbReference>
<feature type="active site" evidence="6">
    <location>
        <position position="145"/>
    </location>
</feature>
<dbReference type="Pfam" id="PF14487">
    <property type="entry name" value="DarT"/>
    <property type="match status" value="1"/>
</dbReference>
<keyword evidence="4 6" id="KW-0548">Nucleotidyltransferase</keyword>
<reference evidence="8 9" key="1">
    <citation type="submission" date="2023-08" db="EMBL/GenBank/DDBJ databases">
        <title>Genomic and mutational analysis of Pseudomonas syringae pv. tagetis EB037 pathogenicity on sunflower.</title>
        <authorList>
            <person name="Maul J.E."/>
        </authorList>
    </citation>
    <scope>NUCLEOTIDE SEQUENCE [LARGE SCALE GENOMIC DNA]</scope>
    <source>
        <strain evidence="8 9">EB037_T1</strain>
    </source>
</reference>
<sequence length="193" mass="22161">MSEVKSIKERFFVYHLTSVENLDGIFKEGLKPRASLTKFTDVADNDIIKKRKALGLDCYVPFHWFASNPFDGKVQLSRPQSKFVLISVYRSFAKQNRWKIIPRHPLANDAIELLDYDQGFEKIDWDLMESRDYLDPACKSVCMAECLSPSAVPPQNFSRIYVPNNGMEELCAAKMHEAKLKIPISVNPGMFHK</sequence>
<dbReference type="EMBL" id="JAVCQK010000008">
    <property type="protein sequence ID" value="MFH7516607.1"/>
    <property type="molecule type" value="Genomic_DNA"/>
</dbReference>
<comment type="similarity">
    <text evidence="6">Belongs to the DarT ADP-ribosyltransferase family.</text>
</comment>
<feature type="binding site" evidence="6">
    <location>
        <position position="24"/>
    </location>
    <ligand>
        <name>NAD(+)</name>
        <dbReference type="ChEBI" id="CHEBI:57540"/>
    </ligand>
</feature>
<organism evidence="8 9">
    <name type="scientific">Pseudomonas syringae pv. tagetis</name>
    <dbReference type="NCBI Taxonomy" id="129140"/>
    <lineage>
        <taxon>Bacteria</taxon>
        <taxon>Pseudomonadati</taxon>
        <taxon>Pseudomonadota</taxon>
        <taxon>Gammaproteobacteria</taxon>
        <taxon>Pseudomonadales</taxon>
        <taxon>Pseudomonadaceae</taxon>
        <taxon>Pseudomonas</taxon>
    </lineage>
</organism>
<evidence type="ECO:0000256" key="1">
    <source>
        <dbReference type="ARBA" id="ARBA00022649"/>
    </source>
</evidence>
<keyword evidence="3 6" id="KW-0808">Transferase</keyword>
<comment type="catalytic activity">
    <reaction evidence="6">
        <text>a thymidine in DNA + NAD(+) = an N-(ADP-alpha-D-ribosyl)-thymidine in DNA + nicotinamide + H(+)</text>
        <dbReference type="Rhea" id="RHEA:71651"/>
        <dbReference type="Rhea" id="RHEA-COMP:13556"/>
        <dbReference type="Rhea" id="RHEA-COMP:18051"/>
        <dbReference type="ChEBI" id="CHEBI:15378"/>
        <dbReference type="ChEBI" id="CHEBI:17154"/>
        <dbReference type="ChEBI" id="CHEBI:57540"/>
        <dbReference type="ChEBI" id="CHEBI:137386"/>
        <dbReference type="ChEBI" id="CHEBI:191199"/>
    </reaction>
</comment>
<keyword evidence="1 6" id="KW-1277">Toxin-antitoxin system</keyword>
<evidence type="ECO:0000256" key="3">
    <source>
        <dbReference type="ARBA" id="ARBA00022679"/>
    </source>
</evidence>
<dbReference type="RefSeq" id="WP_055007001.1">
    <property type="nucleotide sequence ID" value="NZ_CP092923.1"/>
</dbReference>
<evidence type="ECO:0000256" key="2">
    <source>
        <dbReference type="ARBA" id="ARBA00022676"/>
    </source>
</evidence>
<keyword evidence="9" id="KW-1185">Reference proteome</keyword>
<evidence type="ECO:0000259" key="7">
    <source>
        <dbReference type="PROSITE" id="PS52018"/>
    </source>
</evidence>
<dbReference type="InterPro" id="IPR029494">
    <property type="entry name" value="DarT"/>
</dbReference>
<name>A0ABW7NP40_9PSED</name>
<evidence type="ECO:0000256" key="6">
    <source>
        <dbReference type="PROSITE-ProRule" id="PRU01362"/>
    </source>
</evidence>
<evidence type="ECO:0000256" key="4">
    <source>
        <dbReference type="ARBA" id="ARBA00022695"/>
    </source>
</evidence>
<feature type="binding site" evidence="6">
    <location>
        <begin position="15"/>
        <end position="17"/>
    </location>
    <ligand>
        <name>NAD(+)</name>
        <dbReference type="ChEBI" id="CHEBI:57540"/>
    </ligand>
</feature>
<comment type="caution">
    <text evidence="8">The sequence shown here is derived from an EMBL/GenBank/DDBJ whole genome shotgun (WGS) entry which is preliminary data.</text>
</comment>
<evidence type="ECO:0000313" key="9">
    <source>
        <dbReference type="Proteomes" id="UP001610657"/>
    </source>
</evidence>
<protein>
    <submittedName>
        <fullName evidence="8">DarT ssDNA thymidine ADP-ribosyltransferase family protein</fullName>
    </submittedName>
</protein>
<dbReference type="Proteomes" id="UP001610657">
    <property type="component" value="Unassembled WGS sequence"/>
</dbReference>
<keyword evidence="5 6" id="KW-0238">DNA-binding</keyword>
<evidence type="ECO:0000313" key="8">
    <source>
        <dbReference type="EMBL" id="MFH7516607.1"/>
    </source>
</evidence>
<evidence type="ECO:0000256" key="5">
    <source>
        <dbReference type="ARBA" id="ARBA00023125"/>
    </source>
</evidence>
<feature type="active site" description="Proton acceptor" evidence="6">
    <location>
        <position position="51"/>
    </location>
</feature>